<dbReference type="SUPFAM" id="SSF160574">
    <property type="entry name" value="BT0923-like"/>
    <property type="match status" value="1"/>
</dbReference>
<reference evidence="2" key="1">
    <citation type="journal article" date="2012" name="PLoS ONE">
        <title>Gene sets for utilization of primary and secondary nutrition supplies in the distal gut of endangered iberian lynx.</title>
        <authorList>
            <person name="Alcaide M."/>
            <person name="Messina E."/>
            <person name="Richter M."/>
            <person name="Bargiela R."/>
            <person name="Peplies J."/>
            <person name="Huws S.A."/>
            <person name="Newbold C.J."/>
            <person name="Golyshin P.N."/>
            <person name="Simon M.A."/>
            <person name="Lopez G."/>
            <person name="Yakimov M.M."/>
            <person name="Ferrer M."/>
        </authorList>
    </citation>
    <scope>NUCLEOTIDE SEQUENCE</scope>
</reference>
<proteinExistence type="predicted"/>
<protein>
    <recommendedName>
        <fullName evidence="1">Putative beta-lactamase-inhibitor-like PepSY-like domain-containing protein</fullName>
    </recommendedName>
</protein>
<evidence type="ECO:0000259" key="1">
    <source>
        <dbReference type="Pfam" id="PF11396"/>
    </source>
</evidence>
<gene>
    <name evidence="2" type="ORF">EVA_22441</name>
</gene>
<dbReference type="EMBL" id="AMCI01009464">
    <property type="protein sequence ID" value="EJW89451.1"/>
    <property type="molecule type" value="Genomic_DNA"/>
</dbReference>
<evidence type="ECO:0000313" key="2">
    <source>
        <dbReference type="EMBL" id="EJW89451.1"/>
    </source>
</evidence>
<dbReference type="AlphaFoldDB" id="J9F3H8"/>
<dbReference type="Gene3D" id="3.40.1420.30">
    <property type="match status" value="1"/>
</dbReference>
<dbReference type="Pfam" id="PF11396">
    <property type="entry name" value="PepSY_like"/>
    <property type="match status" value="1"/>
</dbReference>
<organism evidence="2">
    <name type="scientific">gut metagenome</name>
    <dbReference type="NCBI Taxonomy" id="749906"/>
    <lineage>
        <taxon>unclassified sequences</taxon>
        <taxon>metagenomes</taxon>
        <taxon>organismal metagenomes</taxon>
    </lineage>
</organism>
<name>J9F3H8_9ZZZZ</name>
<comment type="caution">
    <text evidence="2">The sequence shown here is derived from an EMBL/GenBank/DDBJ whole genome shotgun (WGS) entry which is preliminary data.</text>
</comment>
<sequence>MKKFMRNLLALLVLAFAVSLPVAADKDQPIEVTQLPAKAQQIIHQHFKGIQIALAKKETDLLGQSYEVIFTNGDKVEFNQRGEWTDLKCQTKTVPQALVPSLVATYVKAHYPNTRILELERNDRKGYEVRLSNGYELELNSKGKLVELDHKR</sequence>
<accession>J9F3H8</accession>
<feature type="domain" description="Putative beta-lactamase-inhibitor-like PepSY-like" evidence="1">
    <location>
        <begin position="65"/>
        <end position="146"/>
    </location>
</feature>
<dbReference type="InterPro" id="IPR021533">
    <property type="entry name" value="PepSY-like"/>
</dbReference>